<evidence type="ECO:0000313" key="3">
    <source>
        <dbReference type="WBParaSite" id="ALUE_0000143101-mRNA-1"/>
    </source>
</evidence>
<sequence length="92" mass="10785">MGEIKRSDFISQQFTSLFKDKYRIRLFEATKVPIVGDLSIFKDKQIIVIDLPSNTKQCSKTVHIFIYLFIYSFICIHCLCIYLVIPTCCFFS</sequence>
<organism evidence="2 3">
    <name type="scientific">Ascaris lumbricoides</name>
    <name type="common">Giant roundworm</name>
    <dbReference type="NCBI Taxonomy" id="6252"/>
    <lineage>
        <taxon>Eukaryota</taxon>
        <taxon>Metazoa</taxon>
        <taxon>Ecdysozoa</taxon>
        <taxon>Nematoda</taxon>
        <taxon>Chromadorea</taxon>
        <taxon>Rhabditida</taxon>
        <taxon>Spirurina</taxon>
        <taxon>Ascaridomorpha</taxon>
        <taxon>Ascaridoidea</taxon>
        <taxon>Ascarididae</taxon>
        <taxon>Ascaris</taxon>
    </lineage>
</organism>
<reference evidence="3" key="1">
    <citation type="submission" date="2017-02" db="UniProtKB">
        <authorList>
            <consortium name="WormBaseParasite"/>
        </authorList>
    </citation>
    <scope>IDENTIFICATION</scope>
</reference>
<feature type="transmembrane region" description="Helical" evidence="1">
    <location>
        <begin position="64"/>
        <end position="85"/>
    </location>
</feature>
<dbReference type="Proteomes" id="UP000036681">
    <property type="component" value="Unplaced"/>
</dbReference>
<keyword evidence="1" id="KW-0472">Membrane</keyword>
<dbReference type="WBParaSite" id="ALUE_0000143101-mRNA-1">
    <property type="protein sequence ID" value="ALUE_0000143101-mRNA-1"/>
    <property type="gene ID" value="ALUE_0000143101"/>
</dbReference>
<keyword evidence="1" id="KW-0812">Transmembrane</keyword>
<evidence type="ECO:0000313" key="2">
    <source>
        <dbReference type="Proteomes" id="UP000036681"/>
    </source>
</evidence>
<name>A0A0M3HIT6_ASCLU</name>
<protein>
    <submittedName>
        <fullName evidence="3">Uncharacterized protein</fullName>
    </submittedName>
</protein>
<dbReference type="AlphaFoldDB" id="A0A0M3HIT6"/>
<keyword evidence="1" id="KW-1133">Transmembrane helix</keyword>
<evidence type="ECO:0000256" key="1">
    <source>
        <dbReference type="SAM" id="Phobius"/>
    </source>
</evidence>
<keyword evidence="2" id="KW-1185">Reference proteome</keyword>
<proteinExistence type="predicted"/>
<accession>A0A0M3HIT6</accession>